<dbReference type="Pfam" id="PF06898">
    <property type="entry name" value="YqfD"/>
    <property type="match status" value="1"/>
</dbReference>
<evidence type="ECO:0000313" key="2">
    <source>
        <dbReference type="EMBL" id="WPK11563.1"/>
    </source>
</evidence>
<dbReference type="Proteomes" id="UP001322664">
    <property type="component" value="Chromosome"/>
</dbReference>
<reference evidence="2 3" key="1">
    <citation type="submission" date="2023-09" db="EMBL/GenBank/DDBJ databases">
        <authorList>
            <person name="Page C.A."/>
            <person name="Perez-Diaz I.M."/>
        </authorList>
    </citation>
    <scope>NUCLEOTIDE SEQUENCE [LARGE SCALE GENOMIC DNA]</scope>
    <source>
        <strain evidence="2 3">Ll15</strain>
    </source>
</reference>
<dbReference type="RefSeq" id="WP_319836557.1">
    <property type="nucleotide sequence ID" value="NZ_CP137624.1"/>
</dbReference>
<name>A0ABZ0RTM5_9BACI</name>
<dbReference type="EMBL" id="CP137624">
    <property type="protein sequence ID" value="WPK11563.1"/>
    <property type="molecule type" value="Genomic_DNA"/>
</dbReference>
<evidence type="ECO:0000313" key="3">
    <source>
        <dbReference type="Proteomes" id="UP001322664"/>
    </source>
</evidence>
<accession>A0ABZ0RTM5</accession>
<sequence length="365" mass="42417">MHKIDYRRVRVSVAKNPKTNDLLQYLHSHHIAIHHVRTTKDALQFEIARQHISILRKARSKYGVKVKLDYLTTDELLPRRFITLISLLCLWLIPIFCNYWIWEIDIQATTPEEKLAIESLVQEEFAAPILKNRLPADQEVRELIMQKFREYSWVHVAKVGSKMTIQPQLAPKNEVQENKDDYYHLIARNSGVITHFDIKSGERKVTPNMTVYKGDTLVSGLMVVGEKQLLIGAVGDVYADYWLESDFVIPQKVQYEVVTEEAWHIAFAKDGLPTEVKSLALPKWLARYVRVVKVETRKKVVETLTEEHIESRILPLLHEKMSQSLPMKSRIKKENLLHIQFEGGKVKGKVLYLINENIAKPYPIH</sequence>
<keyword evidence="3" id="KW-1185">Reference proteome</keyword>
<evidence type="ECO:0000256" key="1">
    <source>
        <dbReference type="SAM" id="Phobius"/>
    </source>
</evidence>
<proteinExistence type="predicted"/>
<keyword evidence="1" id="KW-0812">Transmembrane</keyword>
<organism evidence="2 3">
    <name type="scientific">Lysinibacillus louembei</name>
    <dbReference type="NCBI Taxonomy" id="1470088"/>
    <lineage>
        <taxon>Bacteria</taxon>
        <taxon>Bacillati</taxon>
        <taxon>Bacillota</taxon>
        <taxon>Bacilli</taxon>
        <taxon>Bacillales</taxon>
        <taxon>Bacillaceae</taxon>
        <taxon>Lysinibacillus</taxon>
    </lineage>
</organism>
<protein>
    <submittedName>
        <fullName evidence="2">Sporulation protein YqfD</fullName>
    </submittedName>
</protein>
<feature type="transmembrane region" description="Helical" evidence="1">
    <location>
        <begin position="81"/>
        <end position="102"/>
    </location>
</feature>
<gene>
    <name evidence="2" type="ORF">R6U77_16975</name>
</gene>
<keyword evidence="1" id="KW-1133">Transmembrane helix</keyword>
<dbReference type="InterPro" id="IPR010690">
    <property type="entry name" value="YqfD"/>
</dbReference>
<keyword evidence="1" id="KW-0472">Membrane</keyword>